<name>A0ACA7P4W2_9PSED</name>
<sequence length="429" mass="49034">MSDCGHTEPERGAEWWGKAFLVTFGALLYGPDTWLTGVRGHGGHFSASQFRRKAIMPWDTRDAMSLKEEFVALAGQPGSNKRELCRRFGISPQTAYKWLNRYATLGHSGLQDKSRKPATSPKLTTPALEAQVIALRQDHPAWGGRTISSLLKKQIAPSTVTNVLHRHGLIQPTTKEQEAKLRFEHEAPNNLWQMDFKGHFPTQEGRCHPLTLLDDHSRFSLAIQACDNERGATVKERLTEVFQRFGLPARINVDNGPPWGSPRNPGEITELSIWLIRLGIRISFSRPYHPQTNGKIERFHRSLKAEVLEGRQFSTLKEAQAAFDRWRDVYNLQRPHQALDYKVPMDRYRASPWAYPQQLPTFEYGPDDVLAKAYHSRFRFQKRYFSIAKGLAGHHIAIRPNTEGDGLFDVFFCHHFLRTIDVSKPDYGP</sequence>
<evidence type="ECO:0000313" key="1">
    <source>
        <dbReference type="EMBL" id="AHC34897.1"/>
    </source>
</evidence>
<keyword evidence="2" id="KW-1185">Reference proteome</keyword>
<dbReference type="Proteomes" id="UP000018725">
    <property type="component" value="Chromosome"/>
</dbReference>
<proteinExistence type="predicted"/>
<accession>A0ACA7P4W2</accession>
<organism evidence="1 2">
    <name type="scientific">Pseudomonas gorinensis</name>
    <dbReference type="NCBI Taxonomy" id="3240790"/>
    <lineage>
        <taxon>Bacteria</taxon>
        <taxon>Pseudomonadati</taxon>
        <taxon>Pseudomonadota</taxon>
        <taxon>Gammaproteobacteria</taxon>
        <taxon>Pseudomonadales</taxon>
        <taxon>Pseudomonadaceae</taxon>
        <taxon>Pseudomonas</taxon>
    </lineage>
</organism>
<dbReference type="EMBL" id="CP006852">
    <property type="protein sequence ID" value="AHC34897.1"/>
    <property type="molecule type" value="Genomic_DNA"/>
</dbReference>
<reference evidence="1 2" key="1">
    <citation type="journal article" date="2014" name="Genome Announc.">
        <title>Complete Genome Sequence of Pseudomonas sp. Strain TKP, Isolated from a gamma-Hexachlorocyclohexane-Degrading Mixed Culture.</title>
        <authorList>
            <person name="Ohtsubo Y."/>
            <person name="Kishida K."/>
            <person name="Sato T."/>
            <person name="Tabata M."/>
            <person name="Kawasumi T."/>
            <person name="Ogura Y."/>
            <person name="Hayashi T."/>
            <person name="Tsuda M."/>
            <person name="Nagata Y."/>
        </authorList>
    </citation>
    <scope>NUCLEOTIDE SEQUENCE [LARGE SCALE GENOMIC DNA]</scope>
    <source>
        <strain evidence="1 2">TKP</strain>
    </source>
</reference>
<evidence type="ECO:0000313" key="2">
    <source>
        <dbReference type="Proteomes" id="UP000018725"/>
    </source>
</evidence>
<protein>
    <submittedName>
        <fullName evidence="1">Transposase</fullName>
    </submittedName>
</protein>
<gene>
    <name evidence="1" type="ORF">U771_11845</name>
</gene>